<evidence type="ECO:0000313" key="2">
    <source>
        <dbReference type="Proteomes" id="UP001284771"/>
    </source>
</evidence>
<dbReference type="SUPFAM" id="SSF53448">
    <property type="entry name" value="Nucleotide-diphospho-sugar transferases"/>
    <property type="match status" value="1"/>
</dbReference>
<protein>
    <submittedName>
        <fullName evidence="1">Sugar transferase</fullName>
    </submittedName>
</protein>
<keyword evidence="1" id="KW-0808">Transferase</keyword>
<dbReference type="RefSeq" id="WP_318757538.1">
    <property type="nucleotide sequence ID" value="NZ_JAWUZT010000017.1"/>
</dbReference>
<accession>A0ABU4J4W6</accession>
<dbReference type="Proteomes" id="UP001284771">
    <property type="component" value="Unassembled WGS sequence"/>
</dbReference>
<gene>
    <name evidence="1" type="ORF">RIB56_07775</name>
</gene>
<dbReference type="InterPro" id="IPR029044">
    <property type="entry name" value="Nucleotide-diphossugar_trans"/>
</dbReference>
<dbReference type="Gene3D" id="3.90.550.10">
    <property type="entry name" value="Spore Coat Polysaccharide Biosynthesis Protein SpsA, Chain A"/>
    <property type="match status" value="1"/>
</dbReference>
<proteinExistence type="predicted"/>
<dbReference type="GO" id="GO:0016740">
    <property type="term" value="F:transferase activity"/>
    <property type="evidence" value="ECO:0007669"/>
    <property type="project" value="UniProtKB-KW"/>
</dbReference>
<keyword evidence="2" id="KW-1185">Reference proteome</keyword>
<reference evidence="2" key="1">
    <citation type="submission" date="2023-07" db="EMBL/GenBank/DDBJ databases">
        <title>Draft genomic sequences of Priestia flexa CCM isolated from the soil of an abandoned mine contaminated by free cyanide in the high Andean zone of Tacna, Peru.</title>
        <authorList>
            <person name="Caceda Quiroz C.J."/>
            <person name="Maraza Chooque G.J."/>
            <person name="Fora Quispe G.L."/>
            <person name="Carpio Mamani M."/>
        </authorList>
    </citation>
    <scope>NUCLEOTIDE SEQUENCE [LARGE SCALE GENOMIC DNA]</scope>
    <source>
        <strain evidence="2">CCM</strain>
    </source>
</reference>
<comment type="caution">
    <text evidence="1">The sequence shown here is derived from an EMBL/GenBank/DDBJ whole genome shotgun (WGS) entry which is preliminary data.</text>
</comment>
<organism evidence="1 2">
    <name type="scientific">Priestia flexa</name>
    <dbReference type="NCBI Taxonomy" id="86664"/>
    <lineage>
        <taxon>Bacteria</taxon>
        <taxon>Bacillati</taxon>
        <taxon>Bacillota</taxon>
        <taxon>Bacilli</taxon>
        <taxon>Bacillales</taxon>
        <taxon>Bacillaceae</taxon>
        <taxon>Priestia</taxon>
    </lineage>
</organism>
<name>A0ABU4J4W6_9BACI</name>
<dbReference type="EMBL" id="JAWUZT010000017">
    <property type="protein sequence ID" value="MDW8516030.1"/>
    <property type="molecule type" value="Genomic_DNA"/>
</dbReference>
<evidence type="ECO:0000313" key="1">
    <source>
        <dbReference type="EMBL" id="MDW8516030.1"/>
    </source>
</evidence>
<sequence length="311" mass="36256">MSENLAPVVLFVYNRPEHTQYTINALKKNRLAAKTDLFIFCDAPKNPEDTDKVKQVRNIINNVNGFKNISIQYAHSNKGLASSVIKGVSEIINIYGKVIVLEDDLITSSFFLKYMNEALNIYANNEKIWSISGYTPNIKFPTTYEEDVYMTSRGCSWGWATWKERWNSIDWEIESYYTFIKSRKKKKMFNEGGNDLTYMLKDQIFKRIDSWAIRWVYNQFIQDKYTIYPTKSLVNNIGTDASGTHSSSTQKYDVYLCEEKLVLSESLAVNSEIKKSFKKFYDLNLIGYIGVFSRKFGIYLLLKKLRKQLKI</sequence>